<dbReference type="GO" id="GO:0009408">
    <property type="term" value="P:response to heat"/>
    <property type="evidence" value="ECO:0000318"/>
    <property type="project" value="GO_Central"/>
</dbReference>
<dbReference type="GO" id="GO:0042542">
    <property type="term" value="P:response to hydrogen peroxide"/>
    <property type="evidence" value="ECO:0000318"/>
    <property type="project" value="GO_Central"/>
</dbReference>
<dbReference type="AlphaFoldDB" id="A0A1U8BNN2"/>
<dbReference type="GO" id="GO:0006457">
    <property type="term" value="P:protein folding"/>
    <property type="evidence" value="ECO:0000318"/>
    <property type="project" value="GO_Central"/>
</dbReference>
<dbReference type="PROSITE" id="PS01031">
    <property type="entry name" value="SHSP"/>
    <property type="match status" value="1"/>
</dbReference>
<dbReference type="RefSeq" id="XP_010278714.1">
    <property type="nucleotide sequence ID" value="XM_010280412.2"/>
</dbReference>
<evidence type="ECO:0000313" key="4">
    <source>
        <dbReference type="RefSeq" id="XP_010278714.1"/>
    </source>
</evidence>
<keyword evidence="3" id="KW-1185">Reference proteome</keyword>
<dbReference type="SUPFAM" id="SSF49764">
    <property type="entry name" value="HSP20-like chaperones"/>
    <property type="match status" value="1"/>
</dbReference>
<dbReference type="FunCoup" id="A0A1U8BNN2">
    <property type="interactions" value="23"/>
</dbReference>
<dbReference type="KEGG" id="nnu:104612822"/>
<dbReference type="OMA" id="PENHVNW"/>
<dbReference type="OrthoDB" id="1431247at2759"/>
<proteinExistence type="inferred from homology"/>
<dbReference type="InterPro" id="IPR008978">
    <property type="entry name" value="HSP20-like_chaperone"/>
</dbReference>
<dbReference type="GO" id="GO:0051259">
    <property type="term" value="P:protein complex oligomerization"/>
    <property type="evidence" value="ECO:0000318"/>
    <property type="project" value="GO_Central"/>
</dbReference>
<evidence type="ECO:0000256" key="1">
    <source>
        <dbReference type="PROSITE-ProRule" id="PRU00285"/>
    </source>
</evidence>
<dbReference type="PANTHER" id="PTHR11527">
    <property type="entry name" value="HEAT-SHOCK PROTEIN 20 FAMILY MEMBER"/>
    <property type="match status" value="1"/>
</dbReference>
<dbReference type="InterPro" id="IPR002068">
    <property type="entry name" value="A-crystallin/Hsp20_dom"/>
</dbReference>
<dbReference type="Gene3D" id="2.60.40.790">
    <property type="match status" value="1"/>
</dbReference>
<name>A0A1U8BNN2_NELNU</name>
<evidence type="ECO:0000256" key="2">
    <source>
        <dbReference type="RuleBase" id="RU003616"/>
    </source>
</evidence>
<reference evidence="4" key="1">
    <citation type="submission" date="2025-08" db="UniProtKB">
        <authorList>
            <consortium name="RefSeq"/>
        </authorList>
    </citation>
    <scope>IDENTIFICATION</scope>
</reference>
<dbReference type="GeneID" id="104612822"/>
<dbReference type="GO" id="GO:0051082">
    <property type="term" value="F:unfolded protein binding"/>
    <property type="evidence" value="ECO:0000318"/>
    <property type="project" value="GO_Central"/>
</dbReference>
<dbReference type="Pfam" id="PF00011">
    <property type="entry name" value="HSP20"/>
    <property type="match status" value="1"/>
</dbReference>
<dbReference type="Proteomes" id="UP000189703">
    <property type="component" value="Unplaced"/>
</dbReference>
<sequence>MRKQICFPSLLPTLKKTKPITKKLEKSEMEFQAFQPSPWPFFFTSPFLFPSYIIPENYVHWTETPEFHIYTADLPGVRKEEIRVEVEDSRYLIIRTQGIVEVTEPSRSFTRKFRLPALVDVDRISAGYEDGVLRVTVPRRGRFRIDPAHLPERREILAPAA</sequence>
<dbReference type="eggNOG" id="KOG0710">
    <property type="taxonomic scope" value="Eukaryota"/>
</dbReference>
<comment type="similarity">
    <text evidence="1 2">Belongs to the small heat shock protein (HSP20) family.</text>
</comment>
<organism evidence="3 4">
    <name type="scientific">Nelumbo nucifera</name>
    <name type="common">Sacred lotus</name>
    <dbReference type="NCBI Taxonomy" id="4432"/>
    <lineage>
        <taxon>Eukaryota</taxon>
        <taxon>Viridiplantae</taxon>
        <taxon>Streptophyta</taxon>
        <taxon>Embryophyta</taxon>
        <taxon>Tracheophyta</taxon>
        <taxon>Spermatophyta</taxon>
        <taxon>Magnoliopsida</taxon>
        <taxon>Proteales</taxon>
        <taxon>Nelumbonaceae</taxon>
        <taxon>Nelumbo</taxon>
    </lineage>
</organism>
<protein>
    <submittedName>
        <fullName evidence="4">15.4 kDa class V heat shock protein-like</fullName>
    </submittedName>
</protein>
<gene>
    <name evidence="4" type="primary">LOC104612822</name>
</gene>
<evidence type="ECO:0000313" key="3">
    <source>
        <dbReference type="Proteomes" id="UP000189703"/>
    </source>
</evidence>
<accession>A0A1U8BNN2</accession>
<dbReference type="GO" id="GO:0009651">
    <property type="term" value="P:response to salt stress"/>
    <property type="evidence" value="ECO:0000318"/>
    <property type="project" value="GO_Central"/>
</dbReference>
<dbReference type="InterPro" id="IPR031107">
    <property type="entry name" value="Small_HSP"/>
</dbReference>